<dbReference type="PANTHER" id="PTHR10190:SF16">
    <property type="entry name" value="DEVELOPMENTAL PROTEIN EYES ABSENT"/>
    <property type="match status" value="1"/>
</dbReference>
<keyword evidence="2 7" id="KW-0479">Metal-binding</keyword>
<sequence length="399" mass="44230">MFIVVDLGEVPIALGVKSEVRSPGLAESDCAAATQDSSFYGTPIDLGNLYDKEYPQSYSSAHSYYNSMQQAYGSSTSGSSYINSSSPFYNASSYAYSSRGLNPACKASAGYITSSYSSPASPFNGSGQSNQYASYAAYTAPGASSFAQGFSAQRTKVQRFRRKCRIRGKGDEGARAKNKYCFTYNPESTTDRVFIWDLDETIIIFHSLLTGSYATKYQKSVVQLGFKMEEMVFNLADTHFFFNDIEECDQVHIDDVSSDDNGQDLSNYNFSTDGFQSTASGTGNLCLATGVRGGVDWMRKLAFRYRKIKETYNNYRNSVGGLLGSTKREQWLQLRAEIETVTDNWLTLANKCLTLINSRIIGDGQDEEAAAKTLNFPFWRITSHNEIAALYNALDMDFL</sequence>
<reference evidence="8" key="1">
    <citation type="journal article" date="2023" name="Insect Mol. Biol.">
        <title>Genome sequencing provides insights into the evolution of gene families encoding plant cell wall-degrading enzymes in longhorned beetles.</title>
        <authorList>
            <person name="Shin N.R."/>
            <person name="Okamura Y."/>
            <person name="Kirsch R."/>
            <person name="Pauchet Y."/>
        </authorList>
    </citation>
    <scope>NUCLEOTIDE SEQUENCE</scope>
    <source>
        <strain evidence="8">MMC_N1</strain>
    </source>
</reference>
<protein>
    <recommendedName>
        <fullName evidence="7">Eyes absent homolog</fullName>
        <ecNumber evidence="7">3.1.3.48</ecNumber>
    </recommendedName>
</protein>
<evidence type="ECO:0000313" key="9">
    <source>
        <dbReference type="Proteomes" id="UP001162164"/>
    </source>
</evidence>
<accession>A0ABQ9K0W6</accession>
<dbReference type="NCBIfam" id="TIGR01658">
    <property type="entry name" value="EYA-cons_domain"/>
    <property type="match status" value="1"/>
</dbReference>
<evidence type="ECO:0000256" key="5">
    <source>
        <dbReference type="ARBA" id="ARBA00022912"/>
    </source>
</evidence>
<evidence type="ECO:0000256" key="4">
    <source>
        <dbReference type="ARBA" id="ARBA00022842"/>
    </source>
</evidence>
<organism evidence="8 9">
    <name type="scientific">Molorchus minor</name>
    <dbReference type="NCBI Taxonomy" id="1323400"/>
    <lineage>
        <taxon>Eukaryota</taxon>
        <taxon>Metazoa</taxon>
        <taxon>Ecdysozoa</taxon>
        <taxon>Arthropoda</taxon>
        <taxon>Hexapoda</taxon>
        <taxon>Insecta</taxon>
        <taxon>Pterygota</taxon>
        <taxon>Neoptera</taxon>
        <taxon>Endopterygota</taxon>
        <taxon>Coleoptera</taxon>
        <taxon>Polyphaga</taxon>
        <taxon>Cucujiformia</taxon>
        <taxon>Chrysomeloidea</taxon>
        <taxon>Cerambycidae</taxon>
        <taxon>Lamiinae</taxon>
        <taxon>Monochamini</taxon>
        <taxon>Molorchus</taxon>
    </lineage>
</organism>
<proteinExistence type="inferred from homology"/>
<comment type="cofactor">
    <cofactor evidence="7">
        <name>Mg(2+)</name>
        <dbReference type="ChEBI" id="CHEBI:18420"/>
    </cofactor>
    <text evidence="7">Binds 1 Mg(2+) ion per subunit.</text>
</comment>
<evidence type="ECO:0000256" key="6">
    <source>
        <dbReference type="ARBA" id="ARBA00051722"/>
    </source>
</evidence>
<evidence type="ECO:0000256" key="2">
    <source>
        <dbReference type="ARBA" id="ARBA00022723"/>
    </source>
</evidence>
<keyword evidence="7" id="KW-0805">Transcription regulation</keyword>
<evidence type="ECO:0000256" key="3">
    <source>
        <dbReference type="ARBA" id="ARBA00022801"/>
    </source>
</evidence>
<comment type="caution">
    <text evidence="8">The sequence shown here is derived from an EMBL/GenBank/DDBJ whole genome shotgun (WGS) entry which is preliminary data.</text>
</comment>
<dbReference type="InterPro" id="IPR038102">
    <property type="entry name" value="EYA_dom_sf"/>
</dbReference>
<gene>
    <name evidence="8" type="ORF">NQ317_011110</name>
</gene>
<keyword evidence="4 7" id="KW-0460">Magnesium</keyword>
<evidence type="ECO:0000313" key="8">
    <source>
        <dbReference type="EMBL" id="KAJ8984201.1"/>
    </source>
</evidence>
<dbReference type="Proteomes" id="UP001162164">
    <property type="component" value="Unassembled WGS sequence"/>
</dbReference>
<evidence type="ECO:0000256" key="7">
    <source>
        <dbReference type="RuleBase" id="RU362036"/>
    </source>
</evidence>
<comment type="similarity">
    <text evidence="1 7">Belongs to the HAD-like hydrolase superfamily. EYA family.</text>
</comment>
<dbReference type="Gene3D" id="3.40.50.12350">
    <property type="match status" value="2"/>
</dbReference>
<keyword evidence="7" id="KW-0804">Transcription</keyword>
<dbReference type="InterPro" id="IPR006545">
    <property type="entry name" value="EYA_dom"/>
</dbReference>
<dbReference type="PANTHER" id="PTHR10190">
    <property type="entry name" value="EYES ABSENT"/>
    <property type="match status" value="1"/>
</dbReference>
<dbReference type="EMBL" id="JAPWTJ010000044">
    <property type="protein sequence ID" value="KAJ8984201.1"/>
    <property type="molecule type" value="Genomic_DNA"/>
</dbReference>
<dbReference type="InterPro" id="IPR028472">
    <property type="entry name" value="EYA"/>
</dbReference>
<evidence type="ECO:0000256" key="1">
    <source>
        <dbReference type="ARBA" id="ARBA00010501"/>
    </source>
</evidence>
<name>A0ABQ9K0W6_9CUCU</name>
<keyword evidence="9" id="KW-1185">Reference proteome</keyword>
<dbReference type="EC" id="3.1.3.48" evidence="7"/>
<keyword evidence="3 7" id="KW-0378">Hydrolase</keyword>
<comment type="catalytic activity">
    <reaction evidence="6 7">
        <text>O-phospho-L-tyrosyl-[protein] + H2O = L-tyrosyl-[protein] + phosphate</text>
        <dbReference type="Rhea" id="RHEA:10684"/>
        <dbReference type="Rhea" id="RHEA-COMP:10136"/>
        <dbReference type="Rhea" id="RHEA-COMP:20101"/>
        <dbReference type="ChEBI" id="CHEBI:15377"/>
        <dbReference type="ChEBI" id="CHEBI:43474"/>
        <dbReference type="ChEBI" id="CHEBI:46858"/>
        <dbReference type="ChEBI" id="CHEBI:61978"/>
        <dbReference type="EC" id="3.1.3.48"/>
    </reaction>
</comment>
<keyword evidence="5 7" id="KW-0904">Protein phosphatase</keyword>